<dbReference type="PANTHER" id="PTHR12197">
    <property type="entry name" value="HISTONE-LYSINE N-METHYLTRANSFERASE SMYD"/>
    <property type="match status" value="1"/>
</dbReference>
<evidence type="ECO:0000313" key="6">
    <source>
        <dbReference type="Proteomes" id="UP000781932"/>
    </source>
</evidence>
<dbReference type="InterPro" id="IPR046341">
    <property type="entry name" value="SET_dom_sf"/>
</dbReference>
<organism evidence="5 6">
    <name type="scientific">Colletotrichum karsti</name>
    <dbReference type="NCBI Taxonomy" id="1095194"/>
    <lineage>
        <taxon>Eukaryota</taxon>
        <taxon>Fungi</taxon>
        <taxon>Dikarya</taxon>
        <taxon>Ascomycota</taxon>
        <taxon>Pezizomycotina</taxon>
        <taxon>Sordariomycetes</taxon>
        <taxon>Hypocreomycetidae</taxon>
        <taxon>Glomerellales</taxon>
        <taxon>Glomerellaceae</taxon>
        <taxon>Colletotrichum</taxon>
        <taxon>Colletotrichum boninense species complex</taxon>
    </lineage>
</organism>
<keyword evidence="6" id="KW-1185">Reference proteome</keyword>
<dbReference type="RefSeq" id="XP_038743550.1">
    <property type="nucleotide sequence ID" value="XM_038891176.1"/>
</dbReference>
<reference evidence="5" key="2">
    <citation type="submission" date="2020-11" db="EMBL/GenBank/DDBJ databases">
        <title>Whole genome sequencing of Colletotrichum sp.</title>
        <authorList>
            <person name="Li H."/>
        </authorList>
    </citation>
    <scope>NUCLEOTIDE SEQUENCE</scope>
    <source>
        <strain evidence="5">CkLH20</strain>
    </source>
</reference>
<dbReference type="InterPro" id="IPR002893">
    <property type="entry name" value="Znf_MYND"/>
</dbReference>
<accession>A0A9P6I109</accession>
<dbReference type="AlphaFoldDB" id="A0A9P6I109"/>
<dbReference type="Proteomes" id="UP000781932">
    <property type="component" value="Unassembled WGS sequence"/>
</dbReference>
<dbReference type="Pfam" id="PF00856">
    <property type="entry name" value="SET"/>
    <property type="match status" value="1"/>
</dbReference>
<feature type="domain" description="SET" evidence="4">
    <location>
        <begin position="234"/>
        <end position="524"/>
    </location>
</feature>
<dbReference type="EMBL" id="JAATWM020000028">
    <property type="protein sequence ID" value="KAF9874089.1"/>
    <property type="molecule type" value="Genomic_DNA"/>
</dbReference>
<keyword evidence="3" id="KW-0862">Zinc</keyword>
<protein>
    <submittedName>
        <fullName evidence="5">WD and tetratricopeptide repeat protein</fullName>
    </submittedName>
</protein>
<dbReference type="InterPro" id="IPR050869">
    <property type="entry name" value="H3K4_H4K5_MeTrfase"/>
</dbReference>
<reference evidence="5" key="1">
    <citation type="submission" date="2020-03" db="EMBL/GenBank/DDBJ databases">
        <authorList>
            <person name="He L."/>
        </authorList>
    </citation>
    <scope>NUCLEOTIDE SEQUENCE</scope>
    <source>
        <strain evidence="5">CkLH20</strain>
    </source>
</reference>
<evidence type="ECO:0000259" key="4">
    <source>
        <dbReference type="PROSITE" id="PS50280"/>
    </source>
</evidence>
<dbReference type="OrthoDB" id="438641at2759"/>
<dbReference type="GO" id="GO:0008270">
    <property type="term" value="F:zinc ion binding"/>
    <property type="evidence" value="ECO:0007669"/>
    <property type="project" value="UniProtKB-KW"/>
</dbReference>
<dbReference type="SUPFAM" id="SSF82199">
    <property type="entry name" value="SET domain"/>
    <property type="match status" value="1"/>
</dbReference>
<dbReference type="Gene3D" id="2.170.270.10">
    <property type="entry name" value="SET domain"/>
    <property type="match status" value="1"/>
</dbReference>
<evidence type="ECO:0000256" key="1">
    <source>
        <dbReference type="ARBA" id="ARBA00022723"/>
    </source>
</evidence>
<name>A0A9P6I109_9PEZI</name>
<evidence type="ECO:0000256" key="3">
    <source>
        <dbReference type="ARBA" id="ARBA00022833"/>
    </source>
</evidence>
<dbReference type="GeneID" id="62164250"/>
<comment type="caution">
    <text evidence="5">The sequence shown here is derived from an EMBL/GenBank/DDBJ whole genome shotgun (WGS) entry which is preliminary data.</text>
</comment>
<dbReference type="PROSITE" id="PS01360">
    <property type="entry name" value="ZF_MYND_1"/>
    <property type="match status" value="1"/>
</dbReference>
<keyword evidence="2" id="KW-0863">Zinc-finger</keyword>
<dbReference type="PANTHER" id="PTHR12197:SF273">
    <property type="entry name" value="MYND-TYPE ZINC FINGER PROTEIN SAMB"/>
    <property type="match status" value="1"/>
</dbReference>
<dbReference type="GO" id="GO:0005634">
    <property type="term" value="C:nucleus"/>
    <property type="evidence" value="ECO:0007669"/>
    <property type="project" value="TreeGrafter"/>
</dbReference>
<dbReference type="PROSITE" id="PS50280">
    <property type="entry name" value="SET"/>
    <property type="match status" value="1"/>
</dbReference>
<sequence>MSASSTTGCESPMEDDNTRRLQTLRERREQLTNALIELPYDLILYLERAKVHSDLAYPELAVGDAYRALLLTDEVLNESFEYHDRAVEALESRPLDPLPLVLDHGHLLDLRSDYIDGDAKDQAGLVSHVARLAAVRCYQILSLSSLCCSCLKPAYDFAEKGLALAPENEELLTAMEQTKSIARQRLRKEHINPNVLPEWGMVRREVYPWNDHEPDRYGPETLHYLNKGLSEVAPKCEVRVSKLPVLHDESDGTDDEETNEQLGLFAKVDIAPGDTVLEEYSLLTANNRHKDPVCDACSSELPPLDADPPAVKCEECYDTVFCTQFCHDMAQEHYHPAVCETTLDDINKDPEAGEADETLYLLLLVRSLALAEHQGVHPLDLPQVKYIWGDFVPSHFNNIDISPRPTPPPDWTLRFSFKYNVEQPLHILDKMDVDIYAELARYDLWVFNTLYSKFRGTASSHKNPRTGRPEVAAVHPFWCIANHDCNPNVTWDWGGRVKLRAIEEKIMGDKPGVAAGEEILNHYIDIRLPVKDRRGWMMGCLGGACMCSRCQTEAAAAKKAS</sequence>
<proteinExistence type="predicted"/>
<evidence type="ECO:0000313" key="5">
    <source>
        <dbReference type="EMBL" id="KAF9874089.1"/>
    </source>
</evidence>
<dbReference type="InterPro" id="IPR001214">
    <property type="entry name" value="SET_dom"/>
</dbReference>
<evidence type="ECO:0000256" key="2">
    <source>
        <dbReference type="ARBA" id="ARBA00022771"/>
    </source>
</evidence>
<gene>
    <name evidence="5" type="ORF">CkaCkLH20_08461</name>
</gene>
<keyword evidence="1" id="KW-0479">Metal-binding</keyword>